<dbReference type="OrthoDB" id="9876299at2759"/>
<gene>
    <name evidence="1" type="ORF">B7463_g11148</name>
</gene>
<organism evidence="1 2">
    <name type="scientific">Scytalidium lignicola</name>
    <name type="common">Hyphomycete</name>
    <dbReference type="NCBI Taxonomy" id="5539"/>
    <lineage>
        <taxon>Eukaryota</taxon>
        <taxon>Fungi</taxon>
        <taxon>Dikarya</taxon>
        <taxon>Ascomycota</taxon>
        <taxon>Pezizomycotina</taxon>
        <taxon>Leotiomycetes</taxon>
        <taxon>Leotiomycetes incertae sedis</taxon>
        <taxon>Scytalidium</taxon>
    </lineage>
</organism>
<evidence type="ECO:0000313" key="1">
    <source>
        <dbReference type="EMBL" id="RFU25197.1"/>
    </source>
</evidence>
<dbReference type="InterPro" id="IPR002347">
    <property type="entry name" value="SDR_fam"/>
</dbReference>
<proteinExistence type="predicted"/>
<reference evidence="1 2" key="1">
    <citation type="submission" date="2018-05" db="EMBL/GenBank/DDBJ databases">
        <title>Draft genome sequence of Scytalidium lignicola DSM 105466, a ubiquitous saprotrophic fungus.</title>
        <authorList>
            <person name="Buettner E."/>
            <person name="Gebauer A.M."/>
            <person name="Hofrichter M."/>
            <person name="Liers C."/>
            <person name="Kellner H."/>
        </authorList>
    </citation>
    <scope>NUCLEOTIDE SEQUENCE [LARGE SCALE GENOMIC DNA]</scope>
    <source>
        <strain evidence="1 2">DSM 105466</strain>
    </source>
</reference>
<dbReference type="GO" id="GO:0016616">
    <property type="term" value="F:oxidoreductase activity, acting on the CH-OH group of donors, NAD or NADP as acceptor"/>
    <property type="evidence" value="ECO:0007669"/>
    <property type="project" value="TreeGrafter"/>
</dbReference>
<feature type="non-terminal residue" evidence="1">
    <location>
        <position position="1"/>
    </location>
</feature>
<dbReference type="SUPFAM" id="SSF51735">
    <property type="entry name" value="NAD(P)-binding Rossmann-fold domains"/>
    <property type="match status" value="1"/>
</dbReference>
<dbReference type="InterPro" id="IPR036291">
    <property type="entry name" value="NAD(P)-bd_dom_sf"/>
</dbReference>
<feature type="non-terminal residue" evidence="1">
    <location>
        <position position="249"/>
    </location>
</feature>
<dbReference type="PRINTS" id="PR00081">
    <property type="entry name" value="GDHRDH"/>
</dbReference>
<dbReference type="AlphaFoldDB" id="A0A3E2GVZ2"/>
<name>A0A3E2GVZ2_SCYLI</name>
<accession>A0A3E2GVZ2</accession>
<dbReference type="Pfam" id="PF00106">
    <property type="entry name" value="adh_short"/>
    <property type="match status" value="1"/>
</dbReference>
<comment type="caution">
    <text evidence="1">The sequence shown here is derived from an EMBL/GenBank/DDBJ whole genome shotgun (WGS) entry which is preliminary data.</text>
</comment>
<protein>
    <submittedName>
        <fullName evidence="1">Uncharacterized protein</fullName>
    </submittedName>
</protein>
<dbReference type="Proteomes" id="UP000258309">
    <property type="component" value="Unassembled WGS sequence"/>
</dbReference>
<dbReference type="PANTHER" id="PTHR45458:SF1">
    <property type="entry name" value="SHORT CHAIN DEHYDROGENASE"/>
    <property type="match status" value="1"/>
</dbReference>
<dbReference type="InterPro" id="IPR052184">
    <property type="entry name" value="SDR_enzymes"/>
</dbReference>
<keyword evidence="2" id="KW-1185">Reference proteome</keyword>
<dbReference type="PANTHER" id="PTHR45458">
    <property type="entry name" value="SHORT-CHAIN DEHYDROGENASE/REDUCTASE SDR"/>
    <property type="match status" value="1"/>
</dbReference>
<dbReference type="OMA" id="FMSSAMG"/>
<dbReference type="Gene3D" id="3.40.50.720">
    <property type="entry name" value="NAD(P)-binding Rossmann-like Domain"/>
    <property type="match status" value="1"/>
</dbReference>
<evidence type="ECO:0000313" key="2">
    <source>
        <dbReference type="Proteomes" id="UP000258309"/>
    </source>
</evidence>
<sequence length="249" mass="27027">MPKIIVITGANRGIGLQLAKSLTAQGHRVIAVVRNPDAATTLKTFPHILGIVKGKMGDLASLPRVAADIAKLAPEGIDELWNNAGQLSHRGPLTEVDPVKYREDLEVNVVSPSAFTNYLLPLLRKRQTKKIIFMSSAMGSTIIAEKFIRSRLKGENPPVTEDFLETMPYCVGKSALTMQALGWHGTLFPDGFTVIAIHPGWVQTDLTGGPGRAALTTEQSVTGVLETVGNAKHQEEFVLYNYNGQTLPF</sequence>
<dbReference type="EMBL" id="NCSJ02000354">
    <property type="protein sequence ID" value="RFU25197.1"/>
    <property type="molecule type" value="Genomic_DNA"/>
</dbReference>